<protein>
    <recommendedName>
        <fullName evidence="5">OPA3-like protein</fullName>
    </recommendedName>
</protein>
<proteinExistence type="inferred from homology"/>
<sequence>MATAKLATLIIRTLAKPISSRIKEQARQHERFRGLCVELAQFMYRSEIKLRMNILGEPARHVRPLSEVKAIENGANALAEGFLFSVAAALIIGETWRSSRSNAKRRDVVDDQLDDLGMRVTELTTRVNALTERFEAEQSEEKQRNDQLARILERVVEIGLRGGWAEFEGSPVQLPKVNLAPHRPRQLEYADIKKLRTSYPGE</sequence>
<accession>A0A0C3CLP7</accession>
<dbReference type="AlphaFoldDB" id="A0A0C3CLP7"/>
<reference evidence="3 4" key="1">
    <citation type="submission" date="2014-04" db="EMBL/GenBank/DDBJ databases">
        <authorList>
            <consortium name="DOE Joint Genome Institute"/>
            <person name="Kuo A."/>
            <person name="Gay G."/>
            <person name="Dore J."/>
            <person name="Kohler A."/>
            <person name="Nagy L.G."/>
            <person name="Floudas D."/>
            <person name="Copeland A."/>
            <person name="Barry K.W."/>
            <person name="Cichocki N."/>
            <person name="Veneault-Fourrey C."/>
            <person name="LaButti K."/>
            <person name="Lindquist E.A."/>
            <person name="Lipzen A."/>
            <person name="Lundell T."/>
            <person name="Morin E."/>
            <person name="Murat C."/>
            <person name="Sun H."/>
            <person name="Tunlid A."/>
            <person name="Henrissat B."/>
            <person name="Grigoriev I.V."/>
            <person name="Hibbett D.S."/>
            <person name="Martin F."/>
            <person name="Nordberg H.P."/>
            <person name="Cantor M.N."/>
            <person name="Hua S.X."/>
        </authorList>
    </citation>
    <scope>NUCLEOTIDE SEQUENCE [LARGE SCALE GENOMIC DNA]</scope>
    <source>
        <strain evidence="4">h7</strain>
    </source>
</reference>
<dbReference type="PANTHER" id="PTHR12499">
    <property type="entry name" value="OPTIC ATROPHY 3 PROTEIN OPA3"/>
    <property type="match status" value="1"/>
</dbReference>
<dbReference type="Pfam" id="PF07047">
    <property type="entry name" value="OPA3"/>
    <property type="match status" value="1"/>
</dbReference>
<organism evidence="3 4">
    <name type="scientific">Hebeloma cylindrosporum</name>
    <dbReference type="NCBI Taxonomy" id="76867"/>
    <lineage>
        <taxon>Eukaryota</taxon>
        <taxon>Fungi</taxon>
        <taxon>Dikarya</taxon>
        <taxon>Basidiomycota</taxon>
        <taxon>Agaricomycotina</taxon>
        <taxon>Agaricomycetes</taxon>
        <taxon>Agaricomycetidae</taxon>
        <taxon>Agaricales</taxon>
        <taxon>Agaricineae</taxon>
        <taxon>Hymenogastraceae</taxon>
        <taxon>Hebeloma</taxon>
    </lineage>
</organism>
<dbReference type="GO" id="GO:0019216">
    <property type="term" value="P:regulation of lipid metabolic process"/>
    <property type="evidence" value="ECO:0007669"/>
    <property type="project" value="TreeGrafter"/>
</dbReference>
<dbReference type="PANTHER" id="PTHR12499:SF0">
    <property type="entry name" value="OPTIC ATROPHY 3 PROTEIN"/>
    <property type="match status" value="1"/>
</dbReference>
<evidence type="ECO:0000256" key="1">
    <source>
        <dbReference type="ARBA" id="ARBA00007584"/>
    </source>
</evidence>
<dbReference type="OrthoDB" id="2129069at2759"/>
<keyword evidence="2" id="KW-0175">Coiled coil</keyword>
<dbReference type="EMBL" id="KN831768">
    <property type="protein sequence ID" value="KIM49595.1"/>
    <property type="molecule type" value="Genomic_DNA"/>
</dbReference>
<evidence type="ECO:0008006" key="5">
    <source>
        <dbReference type="Google" id="ProtNLM"/>
    </source>
</evidence>
<evidence type="ECO:0000313" key="4">
    <source>
        <dbReference type="Proteomes" id="UP000053424"/>
    </source>
</evidence>
<evidence type="ECO:0000256" key="2">
    <source>
        <dbReference type="ARBA" id="ARBA00023054"/>
    </source>
</evidence>
<dbReference type="GO" id="GO:0005739">
    <property type="term" value="C:mitochondrion"/>
    <property type="evidence" value="ECO:0007669"/>
    <property type="project" value="TreeGrafter"/>
</dbReference>
<name>A0A0C3CLP7_HEBCY</name>
<dbReference type="HOGENOM" id="CLU_074707_3_0_1"/>
<evidence type="ECO:0000313" key="3">
    <source>
        <dbReference type="EMBL" id="KIM49595.1"/>
    </source>
</evidence>
<reference evidence="4" key="2">
    <citation type="submission" date="2015-01" db="EMBL/GenBank/DDBJ databases">
        <title>Evolutionary Origins and Diversification of the Mycorrhizal Mutualists.</title>
        <authorList>
            <consortium name="DOE Joint Genome Institute"/>
            <consortium name="Mycorrhizal Genomics Consortium"/>
            <person name="Kohler A."/>
            <person name="Kuo A."/>
            <person name="Nagy L.G."/>
            <person name="Floudas D."/>
            <person name="Copeland A."/>
            <person name="Barry K.W."/>
            <person name="Cichocki N."/>
            <person name="Veneault-Fourrey C."/>
            <person name="LaButti K."/>
            <person name="Lindquist E.A."/>
            <person name="Lipzen A."/>
            <person name="Lundell T."/>
            <person name="Morin E."/>
            <person name="Murat C."/>
            <person name="Riley R."/>
            <person name="Ohm R."/>
            <person name="Sun H."/>
            <person name="Tunlid A."/>
            <person name="Henrissat B."/>
            <person name="Grigoriev I.V."/>
            <person name="Hibbett D.S."/>
            <person name="Martin F."/>
        </authorList>
    </citation>
    <scope>NUCLEOTIDE SEQUENCE [LARGE SCALE GENOMIC DNA]</scope>
    <source>
        <strain evidence="4">h7</strain>
    </source>
</reference>
<comment type="similarity">
    <text evidence="1">Belongs to the OPA3 family.</text>
</comment>
<dbReference type="InterPro" id="IPR010754">
    <property type="entry name" value="OPA3-like"/>
</dbReference>
<gene>
    <name evidence="3" type="ORF">M413DRAFT_407766</name>
</gene>
<dbReference type="Proteomes" id="UP000053424">
    <property type="component" value="Unassembled WGS sequence"/>
</dbReference>
<keyword evidence="4" id="KW-1185">Reference proteome</keyword>